<proteinExistence type="predicted"/>
<reference evidence="2 3" key="1">
    <citation type="submission" date="2018-10" db="EMBL/GenBank/DDBJ databases">
        <title>Ulvibacterium marinum gen. nov., sp. nov., a novel marine bacterium of the family Flavobacteriaceae, isolated from a culture of the green alga Ulva prolifera.</title>
        <authorList>
            <person name="Zhang Z."/>
        </authorList>
    </citation>
    <scope>NUCLEOTIDE SEQUENCE [LARGE SCALE GENOMIC DNA]</scope>
    <source>
        <strain evidence="2 3">CCMM003</strain>
    </source>
</reference>
<evidence type="ECO:0000313" key="2">
    <source>
        <dbReference type="EMBL" id="RKN80277.1"/>
    </source>
</evidence>
<protein>
    <recommendedName>
        <fullName evidence="1">Integron Cassette Protein Hfx-Cass5 domain-containing protein</fullName>
    </recommendedName>
</protein>
<evidence type="ECO:0000259" key="1">
    <source>
        <dbReference type="Pfam" id="PF18287"/>
    </source>
</evidence>
<dbReference type="Gene3D" id="1.20.5.1210">
    <property type="entry name" value="Integron cassette protein helical domain"/>
    <property type="match status" value="1"/>
</dbReference>
<dbReference type="InterPro" id="IPR041376">
    <property type="entry name" value="Hfx_Cass5"/>
</dbReference>
<organism evidence="2 3">
    <name type="scientific">Ulvibacterium marinum</name>
    <dbReference type="NCBI Taxonomy" id="2419782"/>
    <lineage>
        <taxon>Bacteria</taxon>
        <taxon>Pseudomonadati</taxon>
        <taxon>Bacteroidota</taxon>
        <taxon>Flavobacteriia</taxon>
        <taxon>Flavobacteriales</taxon>
        <taxon>Flavobacteriaceae</taxon>
        <taxon>Ulvibacterium</taxon>
    </lineage>
</organism>
<keyword evidence="3" id="KW-1185">Reference proteome</keyword>
<dbReference type="EMBL" id="RBCJ01000003">
    <property type="protein sequence ID" value="RKN80277.1"/>
    <property type="molecule type" value="Genomic_DNA"/>
</dbReference>
<gene>
    <name evidence="2" type="ORF">D7Z94_18810</name>
</gene>
<name>A0A3B0C8I8_9FLAO</name>
<dbReference type="Pfam" id="PF18287">
    <property type="entry name" value="Hfx_Cass5"/>
    <property type="match status" value="1"/>
</dbReference>
<sequence>MKKFTLVYRTAKQVHWNQEKQTVYSPKPTDWTYVDWYNHILKVVKEECFCELYLTDDTNWINVSEHIKSEITKV</sequence>
<comment type="caution">
    <text evidence="2">The sequence shown here is derived from an EMBL/GenBank/DDBJ whole genome shotgun (WGS) entry which is preliminary data.</text>
</comment>
<feature type="domain" description="Integron Cassette Protein Hfx-Cass5" evidence="1">
    <location>
        <begin position="3"/>
        <end position="48"/>
    </location>
</feature>
<evidence type="ECO:0000313" key="3">
    <source>
        <dbReference type="Proteomes" id="UP000276603"/>
    </source>
</evidence>
<dbReference type="AlphaFoldDB" id="A0A3B0C8I8"/>
<dbReference type="Proteomes" id="UP000276603">
    <property type="component" value="Unassembled WGS sequence"/>
</dbReference>
<dbReference type="Gene3D" id="2.20.20.40">
    <property type="entry name" value="Integron cassette protein"/>
    <property type="match status" value="1"/>
</dbReference>
<accession>A0A3B0C8I8</accession>